<dbReference type="EMBL" id="WELI01000010">
    <property type="protein sequence ID" value="KAB7727638.1"/>
    <property type="molecule type" value="Genomic_DNA"/>
</dbReference>
<dbReference type="SMART" id="SM00028">
    <property type="entry name" value="TPR"/>
    <property type="match status" value="2"/>
</dbReference>
<dbReference type="Gene3D" id="1.25.40.10">
    <property type="entry name" value="Tetratricopeptide repeat domain"/>
    <property type="match status" value="1"/>
</dbReference>
<name>A0A7J5TUF2_9BACT</name>
<reference evidence="3 4" key="1">
    <citation type="submission" date="2019-10" db="EMBL/GenBank/DDBJ databases">
        <title>Rudanella paleaurantiibacter sp. nov., isolated from sludge.</title>
        <authorList>
            <person name="Xu S.Q."/>
        </authorList>
    </citation>
    <scope>NUCLEOTIDE SEQUENCE [LARGE SCALE GENOMIC DNA]</scope>
    <source>
        <strain evidence="3 4">HX-22-17</strain>
    </source>
</reference>
<keyword evidence="4" id="KW-1185">Reference proteome</keyword>
<keyword evidence="1" id="KW-0802">TPR repeat</keyword>
<dbReference type="AlphaFoldDB" id="A0A7J5TUF2"/>
<dbReference type="InterPro" id="IPR025847">
    <property type="entry name" value="MEDS_domain"/>
</dbReference>
<dbReference type="InterPro" id="IPR036388">
    <property type="entry name" value="WH-like_DNA-bd_sf"/>
</dbReference>
<dbReference type="InterPro" id="IPR051677">
    <property type="entry name" value="AfsR-DnrI-RedD_regulator"/>
</dbReference>
<dbReference type="RefSeq" id="WP_152126270.1">
    <property type="nucleotide sequence ID" value="NZ_WELI01000010.1"/>
</dbReference>
<proteinExistence type="predicted"/>
<accession>A0A7J5TUF2</accession>
<dbReference type="InterPro" id="IPR005158">
    <property type="entry name" value="BTAD"/>
</dbReference>
<gene>
    <name evidence="3" type="ORF">F5984_21470</name>
</gene>
<dbReference type="SUPFAM" id="SSF46894">
    <property type="entry name" value="C-terminal effector domain of the bipartite response regulators"/>
    <property type="match status" value="1"/>
</dbReference>
<feature type="repeat" description="TPR" evidence="1">
    <location>
        <begin position="399"/>
        <end position="432"/>
    </location>
</feature>
<dbReference type="PANTHER" id="PTHR35807">
    <property type="entry name" value="TRANSCRIPTIONAL REGULATOR REDD-RELATED"/>
    <property type="match status" value="1"/>
</dbReference>
<feature type="domain" description="Bacterial transcriptional activator" evidence="2">
    <location>
        <begin position="331"/>
        <end position="483"/>
    </location>
</feature>
<dbReference type="InterPro" id="IPR019734">
    <property type="entry name" value="TPR_rpt"/>
</dbReference>
<evidence type="ECO:0000259" key="2">
    <source>
        <dbReference type="SMART" id="SM01043"/>
    </source>
</evidence>
<dbReference type="GO" id="GO:0003677">
    <property type="term" value="F:DNA binding"/>
    <property type="evidence" value="ECO:0007669"/>
    <property type="project" value="InterPro"/>
</dbReference>
<evidence type="ECO:0000313" key="4">
    <source>
        <dbReference type="Proteomes" id="UP000488299"/>
    </source>
</evidence>
<organism evidence="3 4">
    <name type="scientific">Rudanella paleaurantiibacter</name>
    <dbReference type="NCBI Taxonomy" id="2614655"/>
    <lineage>
        <taxon>Bacteria</taxon>
        <taxon>Pseudomonadati</taxon>
        <taxon>Bacteroidota</taxon>
        <taxon>Cytophagia</taxon>
        <taxon>Cytophagales</taxon>
        <taxon>Cytophagaceae</taxon>
        <taxon>Rudanella</taxon>
    </lineage>
</organism>
<dbReference type="SMART" id="SM01043">
    <property type="entry name" value="BTAD"/>
    <property type="match status" value="1"/>
</dbReference>
<comment type="caution">
    <text evidence="3">The sequence shown here is derived from an EMBL/GenBank/DDBJ whole genome shotgun (WGS) entry which is preliminary data.</text>
</comment>
<dbReference type="PROSITE" id="PS50005">
    <property type="entry name" value="TPR"/>
    <property type="match status" value="1"/>
</dbReference>
<dbReference type="InterPro" id="IPR016032">
    <property type="entry name" value="Sig_transdc_resp-reg_C-effctor"/>
</dbReference>
<sequence length="486" mass="55635">MSRFIGLFTASEESLWQGVTALLSAGQTVYITDEHTLPQVRAALPVSDSVEVVSSAEVYLRELVVRARPVVESLARRLDELPPGPVTVFLEMTWAVRTPSGDIYLRELQEALQQLLAERPALTLVCLYNESILLEDQLLLGLFSHPVVYAQAGVCPNPYYLPPAIIRKNNAKQRFDYWLANIDPHRAAPTPSPAKDPVAEKKAYPVEKPFQKMVAQTAEGRWKIRCFGELRIHRENGELVDWNTKAGSTRKLKTIFAFLLLRGEKGATADEMADLLWPEAESEQQAMNRLYHAVRYLRAVLNGSATDTRQSSFVVQQSSIYYLRLPYDSWIDLPMFQELCFKGNQHLTDGNLEAGKICYESAERLYSGDLFNDIPLKYIDNNENDWCWSKRTWYRDMYHKLLYSLARIHRQMGNLAQAIAYADKTLDENPNLEEGHREKMLALAESGRIDALHRQYRIYAESRKKFNLGAPSDEIRLLYLNLSRNN</sequence>
<dbReference type="InterPro" id="IPR011990">
    <property type="entry name" value="TPR-like_helical_dom_sf"/>
</dbReference>
<dbReference type="Gene3D" id="1.10.10.10">
    <property type="entry name" value="Winged helix-like DNA-binding domain superfamily/Winged helix DNA-binding domain"/>
    <property type="match status" value="1"/>
</dbReference>
<evidence type="ECO:0000256" key="1">
    <source>
        <dbReference type="PROSITE-ProRule" id="PRU00339"/>
    </source>
</evidence>
<dbReference type="SUPFAM" id="SSF48452">
    <property type="entry name" value="TPR-like"/>
    <property type="match status" value="1"/>
</dbReference>
<dbReference type="GO" id="GO:0006355">
    <property type="term" value="P:regulation of DNA-templated transcription"/>
    <property type="evidence" value="ECO:0007669"/>
    <property type="project" value="InterPro"/>
</dbReference>
<protein>
    <submittedName>
        <fullName evidence="3">Response regulator receiver protein</fullName>
    </submittedName>
</protein>
<dbReference type="Pfam" id="PF03704">
    <property type="entry name" value="BTAD"/>
    <property type="match status" value="1"/>
</dbReference>
<dbReference type="Proteomes" id="UP000488299">
    <property type="component" value="Unassembled WGS sequence"/>
</dbReference>
<dbReference type="Pfam" id="PF14417">
    <property type="entry name" value="MEDS"/>
    <property type="match status" value="1"/>
</dbReference>
<evidence type="ECO:0000313" key="3">
    <source>
        <dbReference type="EMBL" id="KAB7727638.1"/>
    </source>
</evidence>